<proteinExistence type="predicted"/>
<evidence type="ECO:0000313" key="2">
    <source>
        <dbReference type="EMBL" id="PHH72935.1"/>
    </source>
</evidence>
<accession>A0A2C5YTT1</accession>
<feature type="region of interest" description="Disordered" evidence="1">
    <location>
        <begin position="1"/>
        <end position="86"/>
    </location>
</feature>
<sequence length="130" mass="13245">MLAASKRSASRGKRATTCSRGLAGGPTATPSACRVAAAPTVHSSANAVPRGRKEAPPGSFTLPQAPPGSDLRGLSLPTAPDGARGGRGGLLGLLVGQWQRGLPDRLGGTWEHLLRDKELLVRLPGVALLA</sequence>
<reference evidence="2 3" key="1">
    <citation type="submission" date="2017-06" db="EMBL/GenBank/DDBJ databases">
        <title>Ant-infecting Ophiocordyceps genomes reveal a high diversity of potential behavioral manipulation genes and a possible major role for enterotoxins.</title>
        <authorList>
            <person name="De Bekker C."/>
            <person name="Evans H.C."/>
            <person name="Brachmann A."/>
            <person name="Hughes D.P."/>
        </authorList>
    </citation>
    <scope>NUCLEOTIDE SEQUENCE [LARGE SCALE GENOMIC DNA]</scope>
    <source>
        <strain evidence="2 3">1348a</strain>
    </source>
</reference>
<dbReference type="EMBL" id="NJEU01000545">
    <property type="protein sequence ID" value="PHH72935.1"/>
    <property type="molecule type" value="Genomic_DNA"/>
</dbReference>
<evidence type="ECO:0000313" key="3">
    <source>
        <dbReference type="Proteomes" id="UP000224854"/>
    </source>
</evidence>
<protein>
    <submittedName>
        <fullName evidence="2">Uncharacterized protein</fullName>
    </submittedName>
</protein>
<keyword evidence="3" id="KW-1185">Reference proteome</keyword>
<dbReference type="Proteomes" id="UP000224854">
    <property type="component" value="Unassembled WGS sequence"/>
</dbReference>
<name>A0A2C5YTT1_9HYPO</name>
<organism evidence="2 3">
    <name type="scientific">Ophiocordyceps australis</name>
    <dbReference type="NCBI Taxonomy" id="1399860"/>
    <lineage>
        <taxon>Eukaryota</taxon>
        <taxon>Fungi</taxon>
        <taxon>Dikarya</taxon>
        <taxon>Ascomycota</taxon>
        <taxon>Pezizomycotina</taxon>
        <taxon>Sordariomycetes</taxon>
        <taxon>Hypocreomycetidae</taxon>
        <taxon>Hypocreales</taxon>
        <taxon>Ophiocordycipitaceae</taxon>
        <taxon>Ophiocordyceps</taxon>
    </lineage>
</organism>
<comment type="caution">
    <text evidence="2">The sequence shown here is derived from an EMBL/GenBank/DDBJ whole genome shotgun (WGS) entry which is preliminary data.</text>
</comment>
<dbReference type="AlphaFoldDB" id="A0A2C5YTT1"/>
<gene>
    <name evidence="2" type="ORF">CDD82_5730</name>
</gene>
<evidence type="ECO:0000256" key="1">
    <source>
        <dbReference type="SAM" id="MobiDB-lite"/>
    </source>
</evidence>